<organism evidence="3">
    <name type="scientific">hydrocarbon metagenome</name>
    <dbReference type="NCBI Taxonomy" id="938273"/>
    <lineage>
        <taxon>unclassified sequences</taxon>
        <taxon>metagenomes</taxon>
        <taxon>ecological metagenomes</taxon>
    </lineage>
</organism>
<feature type="domain" description="Thiamine-binding protein" evidence="2">
    <location>
        <begin position="5"/>
        <end position="94"/>
    </location>
</feature>
<dbReference type="EMBL" id="LNQE01000196">
    <property type="protein sequence ID" value="KUG28644.1"/>
    <property type="molecule type" value="Genomic_DNA"/>
</dbReference>
<accession>A0A0W8G663</accession>
<comment type="similarity">
    <text evidence="1">Belongs to the UPF0045 family.</text>
</comment>
<dbReference type="GO" id="GO:0005829">
    <property type="term" value="C:cytosol"/>
    <property type="evidence" value="ECO:0007669"/>
    <property type="project" value="TreeGrafter"/>
</dbReference>
<dbReference type="InterPro" id="IPR051614">
    <property type="entry name" value="UPF0045_domain"/>
</dbReference>
<sequence length="103" mass="10940">MSVMAELSIFPMDKGDSVSPYVARAVDAIRASGLPHVFGPMATSIEGETFEAVMAVVAACYKALEPDCGRIHVALRLDCRKGPMGRLTGKMQSVLAKTKTGQP</sequence>
<dbReference type="InterPro" id="IPR002767">
    <property type="entry name" value="Thiamine_BP"/>
</dbReference>
<dbReference type="InterPro" id="IPR029756">
    <property type="entry name" value="MTH1187/YkoF-like"/>
</dbReference>
<reference evidence="3" key="1">
    <citation type="journal article" date="2015" name="Proc. Natl. Acad. Sci. U.S.A.">
        <title>Networks of energetic and metabolic interactions define dynamics in microbial communities.</title>
        <authorList>
            <person name="Embree M."/>
            <person name="Liu J.K."/>
            <person name="Al-Bassam M.M."/>
            <person name="Zengler K."/>
        </authorList>
    </citation>
    <scope>NUCLEOTIDE SEQUENCE</scope>
</reference>
<dbReference type="SUPFAM" id="SSF89957">
    <property type="entry name" value="MTH1187/YkoF-like"/>
    <property type="match status" value="1"/>
</dbReference>
<dbReference type="PANTHER" id="PTHR33777:SF1">
    <property type="entry name" value="UPF0045 PROTEIN ECM15"/>
    <property type="match status" value="1"/>
</dbReference>
<dbReference type="NCBIfam" id="TIGR00106">
    <property type="entry name" value="MTH1187 family thiamine-binding protein"/>
    <property type="match status" value="1"/>
</dbReference>
<dbReference type="AlphaFoldDB" id="A0A0W8G663"/>
<name>A0A0W8G663_9ZZZZ</name>
<comment type="caution">
    <text evidence="3">The sequence shown here is derived from an EMBL/GenBank/DDBJ whole genome shotgun (WGS) entry which is preliminary data.</text>
</comment>
<dbReference type="Pfam" id="PF01910">
    <property type="entry name" value="Thiamine_BP"/>
    <property type="match status" value="1"/>
</dbReference>
<evidence type="ECO:0000256" key="1">
    <source>
        <dbReference type="ARBA" id="ARBA00010272"/>
    </source>
</evidence>
<evidence type="ECO:0000313" key="3">
    <source>
        <dbReference type="EMBL" id="KUG28644.1"/>
    </source>
</evidence>
<proteinExistence type="inferred from homology"/>
<protein>
    <submittedName>
        <fullName evidence="3">Extracellular mutant</fullName>
    </submittedName>
</protein>
<evidence type="ECO:0000259" key="2">
    <source>
        <dbReference type="Pfam" id="PF01910"/>
    </source>
</evidence>
<gene>
    <name evidence="3" type="ORF">ASZ90_001480</name>
</gene>
<dbReference type="Gene3D" id="3.30.70.930">
    <property type="match status" value="1"/>
</dbReference>
<dbReference type="PANTHER" id="PTHR33777">
    <property type="entry name" value="UPF0045 PROTEIN ECM15"/>
    <property type="match status" value="1"/>
</dbReference>